<dbReference type="EMBL" id="SUNJ01012460">
    <property type="protein sequence ID" value="TPP58045.1"/>
    <property type="molecule type" value="Genomic_DNA"/>
</dbReference>
<proteinExistence type="predicted"/>
<dbReference type="Pfam" id="PF03564">
    <property type="entry name" value="DUF1759"/>
    <property type="match status" value="1"/>
</dbReference>
<evidence type="ECO:0000313" key="2">
    <source>
        <dbReference type="Proteomes" id="UP000316759"/>
    </source>
</evidence>
<sequence length="403" mass="44700">MDFIGFMRNFQSTAARYNNDPTYLLNYLISACEGEPAEAIRWCTVLEPQEGYDKAIRLPERRFGRPHVIARKCIDELSDGSVLKQTNTKALIKLADQMKVCSATMKSLGYQADLNACRTLSAIVQRLPTNVQSRWFDRASFILKSGREPTFCELTDFVSDQGDAAVTGLVYITHQDNRVYTRSESLRLATSQGSRDRVATVMSAETDVAAACLKASLNPTCPICKGPHYVDQCSTFQSLSVADRNEEIKKMKPCFLCLKPNHVVKNCRSRRTGGLSDCKCQHHPKLHRQRTPESNSRSIQATEHAVSAGRVLESVSDTIQEVSFAIVPVRLRGPLEVTVNGFLDNGSDSTFIDALLMKKLDLKGKRGHLTVKTVTGSCVTEGITVSLAIPSLDRQEVIQVHRA</sequence>
<keyword evidence="1" id="KW-0413">Isomerase</keyword>
<dbReference type="PANTHER" id="PTHR47331">
    <property type="entry name" value="PHD-TYPE DOMAIN-CONTAINING PROTEIN"/>
    <property type="match status" value="1"/>
</dbReference>
<evidence type="ECO:0000313" key="1">
    <source>
        <dbReference type="EMBL" id="TPP58045.1"/>
    </source>
</evidence>
<keyword evidence="2" id="KW-1185">Reference proteome</keyword>
<name>A0A504YCT7_FASGI</name>
<organism evidence="1 2">
    <name type="scientific">Fasciola gigantica</name>
    <name type="common">Giant liver fluke</name>
    <dbReference type="NCBI Taxonomy" id="46835"/>
    <lineage>
        <taxon>Eukaryota</taxon>
        <taxon>Metazoa</taxon>
        <taxon>Spiralia</taxon>
        <taxon>Lophotrochozoa</taxon>
        <taxon>Platyhelminthes</taxon>
        <taxon>Trematoda</taxon>
        <taxon>Digenea</taxon>
        <taxon>Plagiorchiida</taxon>
        <taxon>Echinostomata</taxon>
        <taxon>Echinostomatoidea</taxon>
        <taxon>Fasciolidae</taxon>
        <taxon>Fasciola</taxon>
    </lineage>
</organism>
<dbReference type="OrthoDB" id="6283219at2759"/>
<dbReference type="InterPro" id="IPR005312">
    <property type="entry name" value="DUF1759"/>
</dbReference>
<reference evidence="1 2" key="1">
    <citation type="submission" date="2019-04" db="EMBL/GenBank/DDBJ databases">
        <title>Annotation for the trematode Fasciola gigantica.</title>
        <authorList>
            <person name="Choi Y.-J."/>
        </authorList>
    </citation>
    <scope>NUCLEOTIDE SEQUENCE [LARGE SCALE GENOMIC DNA]</scope>
    <source>
        <strain evidence="1">Uganda_cow_1</strain>
    </source>
</reference>
<accession>A0A504YCT7</accession>
<gene>
    <name evidence="1" type="ORF">FGIG_09080</name>
</gene>
<protein>
    <submittedName>
        <fullName evidence="1">Protein disulfide-isomerase</fullName>
    </submittedName>
</protein>
<dbReference type="GO" id="GO:0016853">
    <property type="term" value="F:isomerase activity"/>
    <property type="evidence" value="ECO:0007669"/>
    <property type="project" value="UniProtKB-KW"/>
</dbReference>
<dbReference type="PANTHER" id="PTHR47331:SF1">
    <property type="entry name" value="GAG-LIKE PROTEIN"/>
    <property type="match status" value="1"/>
</dbReference>
<dbReference type="Proteomes" id="UP000316759">
    <property type="component" value="Unassembled WGS sequence"/>
</dbReference>
<dbReference type="STRING" id="46835.A0A504YCT7"/>
<dbReference type="AlphaFoldDB" id="A0A504YCT7"/>
<comment type="caution">
    <text evidence="1">The sequence shown here is derived from an EMBL/GenBank/DDBJ whole genome shotgun (WGS) entry which is preliminary data.</text>
</comment>